<dbReference type="EMBL" id="DPVV01000391">
    <property type="protein sequence ID" value="HCL03056.1"/>
    <property type="molecule type" value="Genomic_DNA"/>
</dbReference>
<reference evidence="7 8" key="1">
    <citation type="journal article" date="2018" name="Nat. Biotechnol.">
        <title>A standardized bacterial taxonomy based on genome phylogeny substantially revises the tree of life.</title>
        <authorList>
            <person name="Parks D.H."/>
            <person name="Chuvochina M."/>
            <person name="Waite D.W."/>
            <person name="Rinke C."/>
            <person name="Skarshewski A."/>
            <person name="Chaumeil P.A."/>
            <person name="Hugenholtz P."/>
        </authorList>
    </citation>
    <scope>NUCLEOTIDE SEQUENCE [LARGE SCALE GENOMIC DNA]</scope>
    <source>
        <strain evidence="7">UBA11728</strain>
    </source>
</reference>
<feature type="transmembrane region" description="Helical" evidence="5">
    <location>
        <begin position="372"/>
        <end position="393"/>
    </location>
</feature>
<feature type="domain" description="ABC-2 type transporter transmembrane" evidence="6">
    <location>
        <begin position="30"/>
        <end position="416"/>
    </location>
</feature>
<accession>A0A3D2X7U3</accession>
<gene>
    <name evidence="7" type="ORF">DHW61_11725</name>
</gene>
<evidence type="ECO:0000256" key="1">
    <source>
        <dbReference type="ARBA" id="ARBA00004141"/>
    </source>
</evidence>
<keyword evidence="3 5" id="KW-1133">Transmembrane helix</keyword>
<comment type="subcellular location">
    <subcellularLocation>
        <location evidence="1">Membrane</location>
        <topology evidence="1">Multi-pass membrane protein</topology>
    </subcellularLocation>
</comment>
<feature type="transmembrane region" description="Helical" evidence="5">
    <location>
        <begin position="204"/>
        <end position="226"/>
    </location>
</feature>
<keyword evidence="4 5" id="KW-0472">Membrane</keyword>
<dbReference type="PANTHER" id="PTHR43471:SF3">
    <property type="entry name" value="ABC TRANSPORTER PERMEASE PROTEIN NATB"/>
    <property type="match status" value="1"/>
</dbReference>
<protein>
    <submittedName>
        <fullName evidence="7">ABC transporter permease</fullName>
    </submittedName>
</protein>
<feature type="transmembrane region" description="Helical" evidence="5">
    <location>
        <begin position="247"/>
        <end position="275"/>
    </location>
</feature>
<dbReference type="InterPro" id="IPR013525">
    <property type="entry name" value="ABC2_TM"/>
</dbReference>
<evidence type="ECO:0000256" key="5">
    <source>
        <dbReference type="SAM" id="Phobius"/>
    </source>
</evidence>
<evidence type="ECO:0000259" key="6">
    <source>
        <dbReference type="Pfam" id="PF12698"/>
    </source>
</evidence>
<feature type="transmembrane region" description="Helical" evidence="5">
    <location>
        <begin position="27"/>
        <end position="50"/>
    </location>
</feature>
<evidence type="ECO:0000313" key="7">
    <source>
        <dbReference type="EMBL" id="HCL03056.1"/>
    </source>
</evidence>
<feature type="transmembrane region" description="Helical" evidence="5">
    <location>
        <begin position="343"/>
        <end position="366"/>
    </location>
</feature>
<sequence>MFMKKSNVTGWKDVFTFTLIQTLKSKAFVVSFVIFIILATVSMPVLSMIMNKDDAKVEDGTNPIQKVYINDKVTWSNGSFLPALNQENLKHIKFEALTEDYDTVVNRIEQEENTSVIVNIAETETTFQLDFIKASKGDVKESNVQTLSGALLEAFDAYRINQLGITPEQLSMIQANVSTSVTLADKTGNAVITEDTSISDSQYWFIYGILFVILMVNVMASSQIASSIVSDKSSKVLEYLLTSVKPLAIMIGKILAMLTAVILQFVATIVCVLISNTVTTKVFSTTGENMISEYLPTGIFDNVNPLNIILCIAVVILGMIFYATLAGLAGATASRIEEASESLTLFTFTNLIGAYIGMGAAGVLMASGTNGFVTFALLFPLSSPFLLPGAMFVGKVSVGLSILSIVFLVIFMILLFKFVAKVYETLILHNGSRIGLKELVKISKNV</sequence>
<organism evidence="7 8">
    <name type="scientific">Lachnoclostridium phytofermentans</name>
    <dbReference type="NCBI Taxonomy" id="66219"/>
    <lineage>
        <taxon>Bacteria</taxon>
        <taxon>Bacillati</taxon>
        <taxon>Bacillota</taxon>
        <taxon>Clostridia</taxon>
        <taxon>Lachnospirales</taxon>
        <taxon>Lachnospiraceae</taxon>
    </lineage>
</organism>
<dbReference type="GO" id="GO:0140359">
    <property type="term" value="F:ABC-type transporter activity"/>
    <property type="evidence" value="ECO:0007669"/>
    <property type="project" value="InterPro"/>
</dbReference>
<dbReference type="AlphaFoldDB" id="A0A3D2X7U3"/>
<dbReference type="GO" id="GO:0016020">
    <property type="term" value="C:membrane"/>
    <property type="evidence" value="ECO:0007669"/>
    <property type="project" value="UniProtKB-SubCell"/>
</dbReference>
<evidence type="ECO:0000313" key="8">
    <source>
        <dbReference type="Proteomes" id="UP000262969"/>
    </source>
</evidence>
<feature type="transmembrane region" description="Helical" evidence="5">
    <location>
        <begin position="400"/>
        <end position="420"/>
    </location>
</feature>
<evidence type="ECO:0000256" key="3">
    <source>
        <dbReference type="ARBA" id="ARBA00022989"/>
    </source>
</evidence>
<comment type="caution">
    <text evidence="7">The sequence shown here is derived from an EMBL/GenBank/DDBJ whole genome shotgun (WGS) entry which is preliminary data.</text>
</comment>
<keyword evidence="2 5" id="KW-0812">Transmembrane</keyword>
<dbReference type="PANTHER" id="PTHR43471">
    <property type="entry name" value="ABC TRANSPORTER PERMEASE"/>
    <property type="match status" value="1"/>
</dbReference>
<evidence type="ECO:0000256" key="4">
    <source>
        <dbReference type="ARBA" id="ARBA00023136"/>
    </source>
</evidence>
<dbReference type="Proteomes" id="UP000262969">
    <property type="component" value="Unassembled WGS sequence"/>
</dbReference>
<dbReference type="Pfam" id="PF12698">
    <property type="entry name" value="ABC2_membrane_3"/>
    <property type="match status" value="1"/>
</dbReference>
<feature type="transmembrane region" description="Helical" evidence="5">
    <location>
        <begin position="306"/>
        <end position="331"/>
    </location>
</feature>
<name>A0A3D2X7U3_9FIRM</name>
<proteinExistence type="predicted"/>
<evidence type="ECO:0000256" key="2">
    <source>
        <dbReference type="ARBA" id="ARBA00022692"/>
    </source>
</evidence>